<gene>
    <name evidence="1" type="ORF">TRIUR3_28407</name>
</gene>
<protein>
    <submittedName>
        <fullName evidence="1">Uncharacterized protein</fullName>
    </submittedName>
</protein>
<dbReference type="AlphaFoldDB" id="M7ZRP3"/>
<evidence type="ECO:0000313" key="1">
    <source>
        <dbReference type="EMBL" id="EMS62301.1"/>
    </source>
</evidence>
<accession>M7ZRP3</accession>
<name>M7ZRP3_TRIUA</name>
<sequence length="128" mass="13953">MAPQPAALSVCSPTDLLLAGVAPADPGSWVRIGVSRASSRRIAADQGITKRRSSVWRLRPSAPLSVVLPLTARSADKISLQVTCGHRVCRHTRARRHAVPRRMGVRFKAYDAAVRMRGPFLLAPHKTQ</sequence>
<proteinExistence type="predicted"/>
<dbReference type="EMBL" id="KD084624">
    <property type="protein sequence ID" value="EMS62301.1"/>
    <property type="molecule type" value="Genomic_DNA"/>
</dbReference>
<organism evidence="1">
    <name type="scientific">Triticum urartu</name>
    <name type="common">Red wild einkorn</name>
    <name type="synonym">Crithodium urartu</name>
    <dbReference type="NCBI Taxonomy" id="4572"/>
    <lineage>
        <taxon>Eukaryota</taxon>
        <taxon>Viridiplantae</taxon>
        <taxon>Streptophyta</taxon>
        <taxon>Embryophyta</taxon>
        <taxon>Tracheophyta</taxon>
        <taxon>Spermatophyta</taxon>
        <taxon>Magnoliopsida</taxon>
        <taxon>Liliopsida</taxon>
        <taxon>Poales</taxon>
        <taxon>Poaceae</taxon>
        <taxon>BOP clade</taxon>
        <taxon>Pooideae</taxon>
        <taxon>Triticodae</taxon>
        <taxon>Triticeae</taxon>
        <taxon>Triticinae</taxon>
        <taxon>Triticum</taxon>
    </lineage>
</organism>
<reference evidence="1" key="1">
    <citation type="journal article" date="2013" name="Nature">
        <title>Draft genome of the wheat A-genome progenitor Triticum urartu.</title>
        <authorList>
            <person name="Ling H.Q."/>
            <person name="Zhao S."/>
            <person name="Liu D."/>
            <person name="Wang J."/>
            <person name="Sun H."/>
            <person name="Zhang C."/>
            <person name="Fan H."/>
            <person name="Li D."/>
            <person name="Dong L."/>
            <person name="Tao Y."/>
            <person name="Gao C."/>
            <person name="Wu H."/>
            <person name="Li Y."/>
            <person name="Cui Y."/>
            <person name="Guo X."/>
            <person name="Zheng S."/>
            <person name="Wang B."/>
            <person name="Yu K."/>
            <person name="Liang Q."/>
            <person name="Yang W."/>
            <person name="Lou X."/>
            <person name="Chen J."/>
            <person name="Feng M."/>
            <person name="Jian J."/>
            <person name="Zhang X."/>
            <person name="Luo G."/>
            <person name="Jiang Y."/>
            <person name="Liu J."/>
            <person name="Wang Z."/>
            <person name="Sha Y."/>
            <person name="Zhang B."/>
            <person name="Wu H."/>
            <person name="Tang D."/>
            <person name="Shen Q."/>
            <person name="Xue P."/>
            <person name="Zou S."/>
            <person name="Wang X."/>
            <person name="Liu X."/>
            <person name="Wang F."/>
            <person name="Yang Y."/>
            <person name="An X."/>
            <person name="Dong Z."/>
            <person name="Zhang K."/>
            <person name="Zhang X."/>
            <person name="Luo M.C."/>
            <person name="Dvorak J."/>
            <person name="Tong Y."/>
            <person name="Wang J."/>
            <person name="Yang H."/>
            <person name="Li Z."/>
            <person name="Wang D."/>
            <person name="Zhang A."/>
            <person name="Wang J."/>
        </authorList>
    </citation>
    <scope>NUCLEOTIDE SEQUENCE</scope>
</reference>